<dbReference type="Proteomes" id="UP001651690">
    <property type="component" value="Unassembled WGS sequence"/>
</dbReference>
<gene>
    <name evidence="1" type="ORF">NM203_02870</name>
</gene>
<sequence>MQNTTRWTVTTSRGCRVDGIASENDARQAVRMLGYASAISPYSWSVVDNYGQTFIAELRRAG</sequence>
<keyword evidence="2" id="KW-1185">Reference proteome</keyword>
<evidence type="ECO:0000313" key="2">
    <source>
        <dbReference type="Proteomes" id="UP001651690"/>
    </source>
</evidence>
<reference evidence="1 2" key="1">
    <citation type="submission" date="2022-06" db="EMBL/GenBank/DDBJ databases">
        <title>Mycolicibacterium sp. CAU 1645 isolated from seawater.</title>
        <authorList>
            <person name="Kim W."/>
        </authorList>
    </citation>
    <scope>NUCLEOTIDE SEQUENCE [LARGE SCALE GENOMIC DNA]</scope>
    <source>
        <strain evidence="1 2">CAU 1645</strain>
    </source>
</reference>
<organism evidence="1 2">
    <name type="scientific">Mycolicibacterium arenosum</name>
    <dbReference type="NCBI Taxonomy" id="2952157"/>
    <lineage>
        <taxon>Bacteria</taxon>
        <taxon>Bacillati</taxon>
        <taxon>Actinomycetota</taxon>
        <taxon>Actinomycetes</taxon>
        <taxon>Mycobacteriales</taxon>
        <taxon>Mycobacteriaceae</taxon>
        <taxon>Mycolicibacterium</taxon>
    </lineage>
</organism>
<name>A0ABT1LW56_9MYCO</name>
<dbReference type="EMBL" id="JANDBD010000001">
    <property type="protein sequence ID" value="MCP9271126.1"/>
    <property type="molecule type" value="Genomic_DNA"/>
</dbReference>
<accession>A0ABT1LW56</accession>
<proteinExistence type="predicted"/>
<dbReference type="RefSeq" id="WP_255058096.1">
    <property type="nucleotide sequence ID" value="NZ_JANDBD010000001.1"/>
</dbReference>
<protein>
    <submittedName>
        <fullName evidence="1">Uncharacterized protein</fullName>
    </submittedName>
</protein>
<comment type="caution">
    <text evidence="1">The sequence shown here is derived from an EMBL/GenBank/DDBJ whole genome shotgun (WGS) entry which is preliminary data.</text>
</comment>
<evidence type="ECO:0000313" key="1">
    <source>
        <dbReference type="EMBL" id="MCP9271126.1"/>
    </source>
</evidence>